<dbReference type="Proteomes" id="UP001153678">
    <property type="component" value="Unassembled WGS sequence"/>
</dbReference>
<evidence type="ECO:0000313" key="2">
    <source>
        <dbReference type="EMBL" id="CAI2171747.1"/>
    </source>
</evidence>
<reference evidence="2" key="1">
    <citation type="submission" date="2022-08" db="EMBL/GenBank/DDBJ databases">
        <authorList>
            <person name="Kallberg Y."/>
            <person name="Tangrot J."/>
            <person name="Rosling A."/>
        </authorList>
    </citation>
    <scope>NUCLEOTIDE SEQUENCE</scope>
    <source>
        <strain evidence="2">Wild A</strain>
    </source>
</reference>
<proteinExistence type="predicted"/>
<dbReference type="OrthoDB" id="2439320at2759"/>
<feature type="region of interest" description="Disordered" evidence="1">
    <location>
        <begin position="67"/>
        <end position="89"/>
    </location>
</feature>
<keyword evidence="3" id="KW-1185">Reference proteome</keyword>
<evidence type="ECO:0000256" key="1">
    <source>
        <dbReference type="SAM" id="MobiDB-lite"/>
    </source>
</evidence>
<protein>
    <submittedName>
        <fullName evidence="2">18810_t:CDS:1</fullName>
    </submittedName>
</protein>
<accession>A0A9W4SJG6</accession>
<sequence>MNINNGPCKVKDCDKNDPKKYKFKKFTQFSKAKAIKTNTYQNYSYLQINDQLCFSHYLTIVEADRNKNKKRKSEEFNEINIRNDDDYTE</sequence>
<evidence type="ECO:0000313" key="3">
    <source>
        <dbReference type="Proteomes" id="UP001153678"/>
    </source>
</evidence>
<name>A0A9W4SJG6_9GLOM</name>
<comment type="caution">
    <text evidence="2">The sequence shown here is derived from an EMBL/GenBank/DDBJ whole genome shotgun (WGS) entry which is preliminary data.</text>
</comment>
<feature type="non-terminal residue" evidence="2">
    <location>
        <position position="89"/>
    </location>
</feature>
<organism evidence="2 3">
    <name type="scientific">Funneliformis geosporum</name>
    <dbReference type="NCBI Taxonomy" id="1117311"/>
    <lineage>
        <taxon>Eukaryota</taxon>
        <taxon>Fungi</taxon>
        <taxon>Fungi incertae sedis</taxon>
        <taxon>Mucoromycota</taxon>
        <taxon>Glomeromycotina</taxon>
        <taxon>Glomeromycetes</taxon>
        <taxon>Glomerales</taxon>
        <taxon>Glomeraceae</taxon>
        <taxon>Funneliformis</taxon>
    </lineage>
</organism>
<dbReference type="EMBL" id="CAMKVN010000853">
    <property type="protein sequence ID" value="CAI2171747.1"/>
    <property type="molecule type" value="Genomic_DNA"/>
</dbReference>
<gene>
    <name evidence="2" type="ORF">FWILDA_LOCUS5234</name>
</gene>
<dbReference type="AlphaFoldDB" id="A0A9W4SJG6"/>